<comment type="cofactor">
    <cofactor evidence="2">
        <name>Mg(2+)</name>
        <dbReference type="ChEBI" id="CHEBI:18420"/>
    </cofactor>
</comment>
<evidence type="ECO:0000256" key="2">
    <source>
        <dbReference type="ARBA" id="ARBA00001946"/>
    </source>
</evidence>
<keyword evidence="5 10" id="KW-0031">Aminopeptidase</keyword>
<comment type="caution">
    <text evidence="10">The sequence shown here is derived from an EMBL/GenBank/DDBJ whole genome shotgun (WGS) entry which is preliminary data.</text>
</comment>
<organism evidence="10 11">
    <name type="scientific">Haloarchaeobius litoreus</name>
    <dbReference type="NCBI Taxonomy" id="755306"/>
    <lineage>
        <taxon>Archaea</taxon>
        <taxon>Methanobacteriati</taxon>
        <taxon>Methanobacteriota</taxon>
        <taxon>Stenosarchaea group</taxon>
        <taxon>Halobacteria</taxon>
        <taxon>Halobacteriales</taxon>
        <taxon>Halorubellaceae</taxon>
        <taxon>Haloarchaeobius</taxon>
    </lineage>
</organism>
<dbReference type="GO" id="GO:0008237">
    <property type="term" value="F:metallopeptidase activity"/>
    <property type="evidence" value="ECO:0007669"/>
    <property type="project" value="UniProtKB-KW"/>
</dbReference>
<dbReference type="Gene3D" id="3.40.1830.10">
    <property type="entry name" value="Thermophilic metalloprotease (M29)"/>
    <property type="match status" value="1"/>
</dbReference>
<reference evidence="10 11" key="1">
    <citation type="journal article" date="2019" name="Int. J. Syst. Evol. Microbiol.">
        <title>The Global Catalogue of Microorganisms (GCM) 10K type strain sequencing project: providing services to taxonomists for standard genome sequencing and annotation.</title>
        <authorList>
            <consortium name="The Broad Institute Genomics Platform"/>
            <consortium name="The Broad Institute Genome Sequencing Center for Infectious Disease"/>
            <person name="Wu L."/>
            <person name="Ma J."/>
        </authorList>
    </citation>
    <scope>NUCLEOTIDE SEQUENCE [LARGE SCALE GENOMIC DNA]</scope>
    <source>
        <strain evidence="10 11">CGMCC 1.10390</strain>
    </source>
</reference>
<dbReference type="GO" id="GO:0006508">
    <property type="term" value="P:proteolysis"/>
    <property type="evidence" value="ECO:0007669"/>
    <property type="project" value="UniProtKB-KW"/>
</dbReference>
<dbReference type="InterPro" id="IPR035097">
    <property type="entry name" value="M29_N-terminal"/>
</dbReference>
<keyword evidence="8" id="KW-0378">Hydrolase</keyword>
<name>A0ABD6DGM2_9EURY</name>
<dbReference type="PANTHER" id="PTHR34448">
    <property type="entry name" value="AMINOPEPTIDASE"/>
    <property type="match status" value="1"/>
</dbReference>
<evidence type="ECO:0000313" key="10">
    <source>
        <dbReference type="EMBL" id="MFD1644480.1"/>
    </source>
</evidence>
<evidence type="ECO:0000256" key="9">
    <source>
        <dbReference type="ARBA" id="ARBA00023049"/>
    </source>
</evidence>
<evidence type="ECO:0000256" key="7">
    <source>
        <dbReference type="ARBA" id="ARBA00022723"/>
    </source>
</evidence>
<evidence type="ECO:0000313" key="11">
    <source>
        <dbReference type="Proteomes" id="UP001597034"/>
    </source>
</evidence>
<evidence type="ECO:0000256" key="4">
    <source>
        <dbReference type="ARBA" id="ARBA00008236"/>
    </source>
</evidence>
<dbReference type="Pfam" id="PF02073">
    <property type="entry name" value="Peptidase_M29"/>
    <property type="match status" value="1"/>
</dbReference>
<evidence type="ECO:0000256" key="6">
    <source>
        <dbReference type="ARBA" id="ARBA00022670"/>
    </source>
</evidence>
<evidence type="ECO:0000256" key="8">
    <source>
        <dbReference type="ARBA" id="ARBA00022801"/>
    </source>
</evidence>
<gene>
    <name evidence="10" type="ORF">ACFSBL_02190</name>
</gene>
<dbReference type="InterPro" id="IPR052170">
    <property type="entry name" value="M29_Exopeptidase"/>
</dbReference>
<comment type="cofactor">
    <cofactor evidence="3">
        <name>Zn(2+)</name>
        <dbReference type="ChEBI" id="CHEBI:29105"/>
    </cofactor>
</comment>
<dbReference type="SUPFAM" id="SSF144052">
    <property type="entry name" value="Thermophilic metalloprotease-like"/>
    <property type="match status" value="1"/>
</dbReference>
<dbReference type="GO" id="GO:0046872">
    <property type="term" value="F:metal ion binding"/>
    <property type="evidence" value="ECO:0007669"/>
    <property type="project" value="UniProtKB-KW"/>
</dbReference>
<dbReference type="PANTHER" id="PTHR34448:SF1">
    <property type="entry name" value="BLL6088 PROTEIN"/>
    <property type="match status" value="1"/>
</dbReference>
<protein>
    <submittedName>
        <fullName evidence="10">Aminopeptidase</fullName>
    </submittedName>
</protein>
<dbReference type="RefSeq" id="WP_256399749.1">
    <property type="nucleotide sequence ID" value="NZ_JANHJR010000002.1"/>
</dbReference>
<evidence type="ECO:0000256" key="1">
    <source>
        <dbReference type="ARBA" id="ARBA00001941"/>
    </source>
</evidence>
<evidence type="ECO:0000256" key="5">
    <source>
        <dbReference type="ARBA" id="ARBA00022438"/>
    </source>
</evidence>
<keyword evidence="6" id="KW-0645">Protease</keyword>
<dbReference type="Proteomes" id="UP001597034">
    <property type="component" value="Unassembled WGS sequence"/>
</dbReference>
<dbReference type="EMBL" id="JBHUDO010000001">
    <property type="protein sequence ID" value="MFD1644480.1"/>
    <property type="molecule type" value="Genomic_DNA"/>
</dbReference>
<comment type="cofactor">
    <cofactor evidence="1">
        <name>Co(2+)</name>
        <dbReference type="ChEBI" id="CHEBI:48828"/>
    </cofactor>
</comment>
<keyword evidence="7" id="KW-0479">Metal-binding</keyword>
<accession>A0ABD6DGM2</accession>
<dbReference type="InterPro" id="IPR000787">
    <property type="entry name" value="Peptidase_M29"/>
</dbReference>
<evidence type="ECO:0000256" key="3">
    <source>
        <dbReference type="ARBA" id="ARBA00001947"/>
    </source>
</evidence>
<dbReference type="GO" id="GO:0004177">
    <property type="term" value="F:aminopeptidase activity"/>
    <property type="evidence" value="ECO:0007669"/>
    <property type="project" value="UniProtKB-KW"/>
</dbReference>
<proteinExistence type="inferred from homology"/>
<comment type="similarity">
    <text evidence="4">Belongs to the peptidase M29 family.</text>
</comment>
<keyword evidence="11" id="KW-1185">Reference proteome</keyword>
<sequence length="362" mass="39911">MDPRIRNHAEIVVDHCLDVQPGDRVLVDAKPAVEEFVVALYEELGKRDAIPMRIGASPRASRAYLREFDPDAAALKEHKLAALEAADKLVMAWGMANTRETSDVPDEVSNALGEANQPIMEAHLDMPWVGTMHPLPGNAQAAEMSTDAYEAFVYDAIDKDWDAQRAFQQQLVDILDPADEVRIVSGDRTDITLSVAGMDAGNDDAKRNLPGGEAYTVPVPDGVEGEVLFDLPVVTRGEELENVWLRFEDGEVVEFEAESGEDTLESILERDDGSHRLGELGIGMNRDIDRLTNHMLFDEKMGDTVHLALGRCLDEVVPEGMSGNESSLHVDMLVDMSEDSFIAVDGEVVQRDGTFRFEDGFE</sequence>
<dbReference type="AlphaFoldDB" id="A0ABD6DGM2"/>
<keyword evidence="9" id="KW-0482">Metalloprotease</keyword>